<feature type="region of interest" description="Disordered" evidence="8">
    <location>
        <begin position="500"/>
        <end position="520"/>
    </location>
</feature>
<keyword evidence="3 9" id="KW-0812">Transmembrane</keyword>
<dbReference type="AlphaFoldDB" id="A0A9Q1K0E3"/>
<dbReference type="GO" id="GO:0005524">
    <property type="term" value="F:ATP binding"/>
    <property type="evidence" value="ECO:0007669"/>
    <property type="project" value="InterPro"/>
</dbReference>
<evidence type="ECO:0000313" key="12">
    <source>
        <dbReference type="Proteomes" id="UP001153076"/>
    </source>
</evidence>
<dbReference type="GO" id="GO:0004672">
    <property type="term" value="F:protein kinase activity"/>
    <property type="evidence" value="ECO:0007669"/>
    <property type="project" value="InterPro"/>
</dbReference>
<dbReference type="InterPro" id="IPR011009">
    <property type="entry name" value="Kinase-like_dom_sf"/>
</dbReference>
<evidence type="ECO:0000256" key="4">
    <source>
        <dbReference type="ARBA" id="ARBA00022729"/>
    </source>
</evidence>
<keyword evidence="12" id="KW-1185">Reference proteome</keyword>
<comment type="subcellular location">
    <subcellularLocation>
        <location evidence="1">Membrane</location>
    </subcellularLocation>
</comment>
<dbReference type="FunFam" id="3.80.10.10:FF:000400">
    <property type="entry name" value="Nuclear pore complex protein NUP107"/>
    <property type="match status" value="1"/>
</dbReference>
<evidence type="ECO:0000256" key="7">
    <source>
        <dbReference type="ARBA" id="ARBA00023136"/>
    </source>
</evidence>
<feature type="region of interest" description="Disordered" evidence="8">
    <location>
        <begin position="219"/>
        <end position="252"/>
    </location>
</feature>
<dbReference type="GO" id="GO:0016020">
    <property type="term" value="C:membrane"/>
    <property type="evidence" value="ECO:0007669"/>
    <property type="project" value="UniProtKB-SubCell"/>
</dbReference>
<dbReference type="PROSITE" id="PS50011">
    <property type="entry name" value="PROTEIN_KINASE_DOM"/>
    <property type="match status" value="1"/>
</dbReference>
<dbReference type="InterPro" id="IPR023393">
    <property type="entry name" value="START-like_dom_sf"/>
</dbReference>
<name>A0A9Q1K0E3_9CARY</name>
<feature type="compositionally biased region" description="Low complexity" evidence="8">
    <location>
        <begin position="511"/>
        <end position="520"/>
    </location>
</feature>
<dbReference type="Pfam" id="PF00560">
    <property type="entry name" value="LRR_1"/>
    <property type="match status" value="1"/>
</dbReference>
<dbReference type="SUPFAM" id="SSF56112">
    <property type="entry name" value="Protein kinase-like (PK-like)"/>
    <property type="match status" value="1"/>
</dbReference>
<keyword evidence="2" id="KW-0433">Leucine-rich repeat</keyword>
<reference evidence="11" key="1">
    <citation type="submission" date="2022-04" db="EMBL/GenBank/DDBJ databases">
        <title>Carnegiea gigantea Genome sequencing and assembly v2.</title>
        <authorList>
            <person name="Copetti D."/>
            <person name="Sanderson M.J."/>
            <person name="Burquez A."/>
            <person name="Wojciechowski M.F."/>
        </authorList>
    </citation>
    <scope>NUCLEOTIDE SEQUENCE</scope>
    <source>
        <strain evidence="11">SGP5-SGP5p</strain>
        <tissue evidence="11">Aerial part</tissue>
    </source>
</reference>
<protein>
    <recommendedName>
        <fullName evidence="10">Protein kinase domain-containing protein</fullName>
    </recommendedName>
</protein>
<evidence type="ECO:0000259" key="10">
    <source>
        <dbReference type="PROSITE" id="PS50011"/>
    </source>
</evidence>
<evidence type="ECO:0000256" key="9">
    <source>
        <dbReference type="SAM" id="Phobius"/>
    </source>
</evidence>
<dbReference type="Pfam" id="PF07714">
    <property type="entry name" value="PK_Tyr_Ser-Thr"/>
    <property type="match status" value="1"/>
</dbReference>
<dbReference type="PANTHER" id="PTHR48007">
    <property type="entry name" value="LEUCINE-RICH REPEAT RECEPTOR-LIKE PROTEIN KINASE PXC1"/>
    <property type="match status" value="1"/>
</dbReference>
<dbReference type="InterPro" id="IPR019587">
    <property type="entry name" value="Polyketide_cyclase/dehydratase"/>
</dbReference>
<dbReference type="Gene3D" id="1.10.510.10">
    <property type="entry name" value="Transferase(Phosphotransferase) domain 1"/>
    <property type="match status" value="1"/>
</dbReference>
<evidence type="ECO:0000256" key="2">
    <source>
        <dbReference type="ARBA" id="ARBA00022614"/>
    </source>
</evidence>
<evidence type="ECO:0000313" key="11">
    <source>
        <dbReference type="EMBL" id="KAJ8434453.1"/>
    </source>
</evidence>
<dbReference type="SUPFAM" id="SSF55961">
    <property type="entry name" value="Bet v1-like"/>
    <property type="match status" value="1"/>
</dbReference>
<dbReference type="Gene3D" id="3.30.530.20">
    <property type="match status" value="1"/>
</dbReference>
<evidence type="ECO:0000256" key="6">
    <source>
        <dbReference type="ARBA" id="ARBA00022989"/>
    </source>
</evidence>
<evidence type="ECO:0000256" key="8">
    <source>
        <dbReference type="SAM" id="MobiDB-lite"/>
    </source>
</evidence>
<dbReference type="InterPro" id="IPR046959">
    <property type="entry name" value="PRK1-6/SRF4-like"/>
</dbReference>
<comment type="caution">
    <text evidence="11">The sequence shown here is derived from an EMBL/GenBank/DDBJ whole genome shotgun (WGS) entry which is preliminary data.</text>
</comment>
<evidence type="ECO:0000256" key="1">
    <source>
        <dbReference type="ARBA" id="ARBA00004370"/>
    </source>
</evidence>
<keyword evidence="5" id="KW-0677">Repeat</keyword>
<dbReference type="Pfam" id="PF10604">
    <property type="entry name" value="Polyketide_cyc2"/>
    <property type="match status" value="1"/>
</dbReference>
<keyword evidence="7 9" id="KW-0472">Membrane</keyword>
<dbReference type="OrthoDB" id="4062651at2759"/>
<feature type="transmembrane region" description="Helical" evidence="9">
    <location>
        <begin position="541"/>
        <end position="563"/>
    </location>
</feature>
<dbReference type="InterPro" id="IPR000719">
    <property type="entry name" value="Prot_kinase_dom"/>
</dbReference>
<dbReference type="Proteomes" id="UP001153076">
    <property type="component" value="Unassembled WGS sequence"/>
</dbReference>
<dbReference type="InterPro" id="IPR032675">
    <property type="entry name" value="LRR_dom_sf"/>
</dbReference>
<dbReference type="InterPro" id="IPR001245">
    <property type="entry name" value="Ser-Thr/Tyr_kinase_cat_dom"/>
</dbReference>
<sequence length="915" mass="99888">MPSTLQLRAFATATTTATTMIGTSDTAVMTTAAEMMPSLAQELARELSLSCPDPDREMAIVARYHNHELGPHQCCSAVVRRIAAPVDTVWGLVRRFDEPQAYKHFLRSCRVIAGDGGSVGCLREVKVVSGLPADTSTERLEVFDEECHAIGFRVIGGDHRLQNYRSATTVHPSAAGGTVVVESYVVDVPPGNTKEETCTFADTIVRCNLQNLSQIAERIAARSSPSPPSTPSSSAPSSSKTPSTTSAAASSSCKLLHETPTQKLPPLPVFSLLGIAPSTATFSLLSLTPPPPMQPLRLLLLLLLLPLSAYSQPPNDAISLLAFKAKADLDNTLVYTPHSDFCLWPGVKCNHRRRVVRLALSNSALRGTFAGDTLTNLQHVSVLILRNNSLSGPLPDLSPLSNLQFLDLSFNNFYGVLPTGILRLNRLYYLNIQFNRFNGSLPPLNQSHLQFFNVTGNYFSGRIPATTSLSKFPSSSFRLNPNLCGEIIAKPCGSNSSPLFDSSSATMSNQPSLNRSIPSVSSNSKSLLSPPWQRLRHKRGVMVLGFSLGALFLMTSLLCAFLVSRKQKKENAAGDVDGEAPASETTETEMVRVRLDSQNNELKEKVGRVGIGRKEKGGNNNLVFCMGERNMYTLDQLMKAKAEMLGIGTLGTTYKAELDNQMILTVKRLDGIRMTGLNGEIFERHMVAVGALRHPNLVPVRAYFEAKQERLIIYDYLPNGSVHNLIHGSRSARAKPLHWTSCLKIAEDVAQGLCYIHRASKLVHGNLKSSNVLLSSDFEACVADYCLATLATYSNDQDPDSAGYRGPEGRKRGHRATSEYDVYAFGVLLLELLSGTPPSQHPILAPAHMPHWVKAMRGDDDNSEDTQLGMLVEVASLCSVTSPEHRPKMWQVLRMIQKIKAIVCLDAFNPSTEFS</sequence>
<dbReference type="SUPFAM" id="SSF52058">
    <property type="entry name" value="L domain-like"/>
    <property type="match status" value="1"/>
</dbReference>
<keyword evidence="6 9" id="KW-1133">Transmembrane helix</keyword>
<keyword evidence="4" id="KW-0732">Signal</keyword>
<evidence type="ECO:0000256" key="5">
    <source>
        <dbReference type="ARBA" id="ARBA00022737"/>
    </source>
</evidence>
<dbReference type="InterPro" id="IPR001611">
    <property type="entry name" value="Leu-rich_rpt"/>
</dbReference>
<accession>A0A9Q1K0E3</accession>
<proteinExistence type="predicted"/>
<gene>
    <name evidence="11" type="ORF">Cgig2_025423</name>
</gene>
<feature type="compositionally biased region" description="Low complexity" evidence="8">
    <location>
        <begin position="231"/>
        <end position="252"/>
    </location>
</feature>
<dbReference type="Gene3D" id="3.80.10.10">
    <property type="entry name" value="Ribonuclease Inhibitor"/>
    <property type="match status" value="1"/>
</dbReference>
<dbReference type="CDD" id="cd07821">
    <property type="entry name" value="PYR_PYL_RCAR_like"/>
    <property type="match status" value="1"/>
</dbReference>
<dbReference type="EMBL" id="JAKOGI010000478">
    <property type="protein sequence ID" value="KAJ8434453.1"/>
    <property type="molecule type" value="Genomic_DNA"/>
</dbReference>
<feature type="domain" description="Protein kinase" evidence="10">
    <location>
        <begin position="639"/>
        <end position="903"/>
    </location>
</feature>
<feature type="compositionally biased region" description="Polar residues" evidence="8">
    <location>
        <begin position="500"/>
        <end position="510"/>
    </location>
</feature>
<evidence type="ECO:0000256" key="3">
    <source>
        <dbReference type="ARBA" id="ARBA00022692"/>
    </source>
</evidence>
<dbReference type="PANTHER" id="PTHR48007:SF50">
    <property type="entry name" value="PROTEIN KINASE DOMAIN-CONTAINING PROTEIN"/>
    <property type="match status" value="1"/>
</dbReference>
<organism evidence="11 12">
    <name type="scientific">Carnegiea gigantea</name>
    <dbReference type="NCBI Taxonomy" id="171969"/>
    <lineage>
        <taxon>Eukaryota</taxon>
        <taxon>Viridiplantae</taxon>
        <taxon>Streptophyta</taxon>
        <taxon>Embryophyta</taxon>
        <taxon>Tracheophyta</taxon>
        <taxon>Spermatophyta</taxon>
        <taxon>Magnoliopsida</taxon>
        <taxon>eudicotyledons</taxon>
        <taxon>Gunneridae</taxon>
        <taxon>Pentapetalae</taxon>
        <taxon>Caryophyllales</taxon>
        <taxon>Cactineae</taxon>
        <taxon>Cactaceae</taxon>
        <taxon>Cactoideae</taxon>
        <taxon>Echinocereeae</taxon>
        <taxon>Carnegiea</taxon>
    </lineage>
</organism>
<dbReference type="GO" id="GO:0004864">
    <property type="term" value="F:protein phosphatase inhibitor activity"/>
    <property type="evidence" value="ECO:0007669"/>
    <property type="project" value="UniProtKB-ARBA"/>
</dbReference>
<dbReference type="Gene3D" id="3.30.200.20">
    <property type="entry name" value="Phosphorylase Kinase, domain 1"/>
    <property type="match status" value="1"/>
</dbReference>